<gene>
    <name evidence="7" type="ORF">HKI87_03g19900</name>
</gene>
<sequence>MSELHSPVVDVDRFLRIGNQASKGKERRARTLDRRTDATTRPDEDAEDWVSEPARRVPVAERVDVLVEEYLGGTVSRVGMESVSWWQYNDAVKSDGLVKDLEDLAKSMRATSTFPYNDGLNLTSEPFKRVADAFASRHGVRCLFATVVVEAIMEGQKLTGVLVENIAGRQALLAGVCVDCSGNADVLHRAGGRFTVLPADQRMGVTQVFSVSNVDKAAFLRYTEKKGATYNNWGNDGGEKECETEWKQETQGGEGDLRTPYLEREFQEAETRGVLPKDSNISGSWSTLTDDGELLNLNLVHMKGDALNPYEVSSMAQQGREKVADAISALRTIPGCEQCKLRTFSNNLGVRDSRKCVARYNLTGSDALGCSRFEDSVCVLPQIVDGYGVLVLGSEGGEVEVPLRGFQCDVDNLMVAGRCFAGDHVSHCLTRNIKCCMLTGQAAGGIAAAALGAGETVWGLRAEDARATLRRCGFRCDVEDDGMVSSS</sequence>
<evidence type="ECO:0000256" key="5">
    <source>
        <dbReference type="ARBA" id="ARBA00023014"/>
    </source>
</evidence>
<keyword evidence="1" id="KW-0004">4Fe-4S</keyword>
<keyword evidence="2" id="KW-0479">Metal-binding</keyword>
<evidence type="ECO:0000256" key="1">
    <source>
        <dbReference type="ARBA" id="ARBA00022485"/>
    </source>
</evidence>
<evidence type="ECO:0000256" key="4">
    <source>
        <dbReference type="ARBA" id="ARBA00023004"/>
    </source>
</evidence>
<feature type="compositionally biased region" description="Basic and acidic residues" evidence="6">
    <location>
        <begin position="29"/>
        <end position="43"/>
    </location>
</feature>
<keyword evidence="3" id="KW-0560">Oxidoreductase</keyword>
<dbReference type="InterPro" id="IPR039650">
    <property type="entry name" value="HdrA-like"/>
</dbReference>
<dbReference type="EMBL" id="CP151503">
    <property type="protein sequence ID" value="WZN60460.1"/>
    <property type="molecule type" value="Genomic_DNA"/>
</dbReference>
<evidence type="ECO:0000256" key="6">
    <source>
        <dbReference type="SAM" id="MobiDB-lite"/>
    </source>
</evidence>
<keyword evidence="8" id="KW-1185">Reference proteome</keyword>
<feature type="region of interest" description="Disordered" evidence="6">
    <location>
        <begin position="22"/>
        <end position="50"/>
    </location>
</feature>
<evidence type="ECO:0000313" key="7">
    <source>
        <dbReference type="EMBL" id="WZN60460.1"/>
    </source>
</evidence>
<dbReference type="SUPFAM" id="SSF51905">
    <property type="entry name" value="FAD/NAD(P)-binding domain"/>
    <property type="match status" value="1"/>
</dbReference>
<organism evidence="7 8">
    <name type="scientific">Chloropicon roscoffensis</name>
    <dbReference type="NCBI Taxonomy" id="1461544"/>
    <lineage>
        <taxon>Eukaryota</taxon>
        <taxon>Viridiplantae</taxon>
        <taxon>Chlorophyta</taxon>
        <taxon>Chloropicophyceae</taxon>
        <taxon>Chloropicales</taxon>
        <taxon>Chloropicaceae</taxon>
        <taxon>Chloropicon</taxon>
    </lineage>
</organism>
<dbReference type="GO" id="GO:0051539">
    <property type="term" value="F:4 iron, 4 sulfur cluster binding"/>
    <property type="evidence" value="ECO:0007669"/>
    <property type="project" value="UniProtKB-KW"/>
</dbReference>
<reference evidence="7 8" key="1">
    <citation type="submission" date="2024-03" db="EMBL/GenBank/DDBJ databases">
        <title>Complete genome sequence of the green alga Chloropicon roscoffensis RCC1871.</title>
        <authorList>
            <person name="Lemieux C."/>
            <person name="Pombert J.-F."/>
            <person name="Otis C."/>
            <person name="Turmel M."/>
        </authorList>
    </citation>
    <scope>NUCLEOTIDE SEQUENCE [LARGE SCALE GENOMIC DNA]</scope>
    <source>
        <strain evidence="7 8">RCC1871</strain>
    </source>
</reference>
<evidence type="ECO:0000256" key="3">
    <source>
        <dbReference type="ARBA" id="ARBA00023002"/>
    </source>
</evidence>
<evidence type="ECO:0000313" key="8">
    <source>
        <dbReference type="Proteomes" id="UP001472866"/>
    </source>
</evidence>
<dbReference type="InterPro" id="IPR036188">
    <property type="entry name" value="FAD/NAD-bd_sf"/>
</dbReference>
<dbReference type="GO" id="GO:0046872">
    <property type="term" value="F:metal ion binding"/>
    <property type="evidence" value="ECO:0007669"/>
    <property type="project" value="UniProtKB-KW"/>
</dbReference>
<dbReference type="AlphaFoldDB" id="A0AAX4P230"/>
<dbReference type="Pfam" id="PF12831">
    <property type="entry name" value="FAD_oxidored"/>
    <property type="match status" value="1"/>
</dbReference>
<dbReference type="Proteomes" id="UP001472866">
    <property type="component" value="Chromosome 03"/>
</dbReference>
<accession>A0AAX4P230</accession>
<dbReference type="PANTHER" id="PTHR43498:SF1">
    <property type="entry name" value="COB--COM HETERODISULFIDE REDUCTASE IRON-SULFUR SUBUNIT A"/>
    <property type="match status" value="1"/>
</dbReference>
<protein>
    <submittedName>
        <fullName evidence="7">FAD dependent oxidoreductase</fullName>
    </submittedName>
</protein>
<keyword evidence="5" id="KW-0411">Iron-sulfur</keyword>
<evidence type="ECO:0000256" key="2">
    <source>
        <dbReference type="ARBA" id="ARBA00022723"/>
    </source>
</evidence>
<keyword evidence="4" id="KW-0408">Iron</keyword>
<dbReference type="PANTHER" id="PTHR43498">
    <property type="entry name" value="FERREDOXIN:COB-COM HETERODISULFIDE REDUCTASE SUBUNIT A"/>
    <property type="match status" value="1"/>
</dbReference>
<dbReference type="GO" id="GO:0016491">
    <property type="term" value="F:oxidoreductase activity"/>
    <property type="evidence" value="ECO:0007669"/>
    <property type="project" value="UniProtKB-KW"/>
</dbReference>
<proteinExistence type="predicted"/>
<name>A0AAX4P230_9CHLO</name>